<accession>A0A409XU95</accession>
<organism evidence="1 2">
    <name type="scientific">Psilocybe cyanescens</name>
    <dbReference type="NCBI Taxonomy" id="93625"/>
    <lineage>
        <taxon>Eukaryota</taxon>
        <taxon>Fungi</taxon>
        <taxon>Dikarya</taxon>
        <taxon>Basidiomycota</taxon>
        <taxon>Agaricomycotina</taxon>
        <taxon>Agaricomycetes</taxon>
        <taxon>Agaricomycetidae</taxon>
        <taxon>Agaricales</taxon>
        <taxon>Agaricineae</taxon>
        <taxon>Strophariaceae</taxon>
        <taxon>Psilocybe</taxon>
    </lineage>
</organism>
<evidence type="ECO:0000313" key="1">
    <source>
        <dbReference type="EMBL" id="PPQ94300.1"/>
    </source>
</evidence>
<comment type="caution">
    <text evidence="1">The sequence shown here is derived from an EMBL/GenBank/DDBJ whole genome shotgun (WGS) entry which is preliminary data.</text>
</comment>
<keyword evidence="2" id="KW-1185">Reference proteome</keyword>
<proteinExistence type="predicted"/>
<evidence type="ECO:0000313" key="2">
    <source>
        <dbReference type="Proteomes" id="UP000283269"/>
    </source>
</evidence>
<sequence length="105" mass="11532">MPYTINVLQKAFAALFFRKIDVVDGVMSYCYLPIIPFLALSAAGTYWNLDAEYSQAFTPLLRAWPAAEKETAALDSFPNQATNIKGSLAIFNVGPEDYLVSMGEG</sequence>
<dbReference type="EMBL" id="NHYD01000400">
    <property type="protein sequence ID" value="PPQ94300.1"/>
    <property type="molecule type" value="Genomic_DNA"/>
</dbReference>
<gene>
    <name evidence="1" type="ORF">CVT25_004957</name>
</gene>
<dbReference type="InParanoid" id="A0A409XU95"/>
<protein>
    <submittedName>
        <fullName evidence="1">Uncharacterized protein</fullName>
    </submittedName>
</protein>
<dbReference type="Proteomes" id="UP000283269">
    <property type="component" value="Unassembled WGS sequence"/>
</dbReference>
<dbReference type="AlphaFoldDB" id="A0A409XU95"/>
<reference evidence="1 2" key="1">
    <citation type="journal article" date="2018" name="Evol. Lett.">
        <title>Horizontal gene cluster transfer increased hallucinogenic mushroom diversity.</title>
        <authorList>
            <person name="Reynolds H.T."/>
            <person name="Vijayakumar V."/>
            <person name="Gluck-Thaler E."/>
            <person name="Korotkin H.B."/>
            <person name="Matheny P.B."/>
            <person name="Slot J.C."/>
        </authorList>
    </citation>
    <scope>NUCLEOTIDE SEQUENCE [LARGE SCALE GENOMIC DNA]</scope>
    <source>
        <strain evidence="1 2">2631</strain>
    </source>
</reference>
<name>A0A409XU95_PSICY</name>